<evidence type="ECO:0000313" key="3">
    <source>
        <dbReference type="EMBL" id="KAA8525623.1"/>
    </source>
</evidence>
<dbReference type="OrthoDB" id="975446at2759"/>
<dbReference type="EMBL" id="CM018046">
    <property type="protein sequence ID" value="KAA8525623.1"/>
    <property type="molecule type" value="Genomic_DNA"/>
</dbReference>
<evidence type="ECO:0000313" key="4">
    <source>
        <dbReference type="Proteomes" id="UP000325577"/>
    </source>
</evidence>
<sequence length="112" mass="12154">MANTSWYTKLGHAMKDWFHSNAVFCKAIPFISALIFSHSLVENAVVGILIGFVTESWEKENLPKAVAIVNVQEGLAAVLTIVAAYISDACVGRFKMVLFSTAAFVSVSANKE</sequence>
<protein>
    <submittedName>
        <fullName evidence="3">Uncharacterized protein</fullName>
    </submittedName>
</protein>
<keyword evidence="2" id="KW-0472">Membrane</keyword>
<keyword evidence="4" id="KW-1185">Reference proteome</keyword>
<dbReference type="InterPro" id="IPR036259">
    <property type="entry name" value="MFS_trans_sf"/>
</dbReference>
<feature type="transmembrane region" description="Helical" evidence="2">
    <location>
        <begin position="27"/>
        <end position="53"/>
    </location>
</feature>
<evidence type="ECO:0000256" key="1">
    <source>
        <dbReference type="ARBA" id="ARBA00044504"/>
    </source>
</evidence>
<proteinExistence type="inferred from homology"/>
<dbReference type="Proteomes" id="UP000325577">
    <property type="component" value="Linkage Group LG3"/>
</dbReference>
<organism evidence="3 4">
    <name type="scientific">Nyssa sinensis</name>
    <dbReference type="NCBI Taxonomy" id="561372"/>
    <lineage>
        <taxon>Eukaryota</taxon>
        <taxon>Viridiplantae</taxon>
        <taxon>Streptophyta</taxon>
        <taxon>Embryophyta</taxon>
        <taxon>Tracheophyta</taxon>
        <taxon>Spermatophyta</taxon>
        <taxon>Magnoliopsida</taxon>
        <taxon>eudicotyledons</taxon>
        <taxon>Gunneridae</taxon>
        <taxon>Pentapetalae</taxon>
        <taxon>asterids</taxon>
        <taxon>Cornales</taxon>
        <taxon>Nyssaceae</taxon>
        <taxon>Nyssa</taxon>
    </lineage>
</organism>
<name>A0A5J5A437_9ASTE</name>
<evidence type="ECO:0000256" key="2">
    <source>
        <dbReference type="SAM" id="Phobius"/>
    </source>
</evidence>
<keyword evidence="2" id="KW-0812">Transmembrane</keyword>
<reference evidence="3 4" key="1">
    <citation type="submission" date="2019-09" db="EMBL/GenBank/DDBJ databases">
        <title>A chromosome-level genome assembly of the Chinese tupelo Nyssa sinensis.</title>
        <authorList>
            <person name="Yang X."/>
            <person name="Kang M."/>
            <person name="Yang Y."/>
            <person name="Xiong H."/>
            <person name="Wang M."/>
            <person name="Zhang Z."/>
            <person name="Wang Z."/>
            <person name="Wu H."/>
            <person name="Ma T."/>
            <person name="Liu J."/>
            <person name="Xi Z."/>
        </authorList>
    </citation>
    <scope>NUCLEOTIDE SEQUENCE [LARGE SCALE GENOMIC DNA]</scope>
    <source>
        <strain evidence="3">J267</strain>
        <tissue evidence="3">Leaf</tissue>
    </source>
</reference>
<feature type="transmembrane region" description="Helical" evidence="2">
    <location>
        <begin position="65"/>
        <end position="86"/>
    </location>
</feature>
<comment type="similarity">
    <text evidence="1">Belongs to the major facilitator superfamily. Phosphate:H(+) symporter (TC 2.A.1.9) family.</text>
</comment>
<dbReference type="Gene3D" id="1.20.1250.20">
    <property type="entry name" value="MFS general substrate transporter like domains"/>
    <property type="match status" value="1"/>
</dbReference>
<accession>A0A5J5A437</accession>
<gene>
    <name evidence="3" type="ORF">F0562_007495</name>
</gene>
<keyword evidence="2" id="KW-1133">Transmembrane helix</keyword>
<dbReference type="AlphaFoldDB" id="A0A5J5A437"/>